<comment type="caution">
    <text evidence="1">The sequence shown here is derived from an EMBL/GenBank/DDBJ whole genome shotgun (WGS) entry which is preliminary data.</text>
</comment>
<proteinExistence type="predicted"/>
<evidence type="ECO:0000313" key="2">
    <source>
        <dbReference type="Proteomes" id="UP001161691"/>
    </source>
</evidence>
<dbReference type="InterPro" id="IPR000250">
    <property type="entry name" value="Peptidase_G1"/>
</dbReference>
<evidence type="ECO:0000313" key="1">
    <source>
        <dbReference type="EMBL" id="MDI4646730.1"/>
    </source>
</evidence>
<dbReference type="Pfam" id="PF01828">
    <property type="entry name" value="Peptidase_A4"/>
    <property type="match status" value="1"/>
</dbReference>
<gene>
    <name evidence="1" type="ORF">KB449_17265</name>
</gene>
<sequence>MPKMSRRIRLQRPCKFVRSDKIQSSAVGWKSGNWSGYAQSGSAGAYNRVSAYWTVPFVLPSAQPVYSSAWIGIDGYKNGSLIQTGTGHDFANGNASYYAWWEILPSAETVIPYPVHPGDRMHAVIANQGHGKWSISLRNLTRGWRFRTVQTYKGPRTSAEWIVEAPQVGSTISSLARLTPVVFSCCRVNGRNPCLKLDQRGIMVQNNRVVSIPSRPNRAGDAFLVRARRSKQS</sequence>
<dbReference type="Gene3D" id="2.60.120.700">
    <property type="entry name" value="Peptidase G1"/>
    <property type="match status" value="1"/>
</dbReference>
<dbReference type="Proteomes" id="UP001161691">
    <property type="component" value="Unassembled WGS sequence"/>
</dbReference>
<dbReference type="PANTHER" id="PTHR37536">
    <property type="entry name" value="PUTATIVE (AFU_ORTHOLOGUE AFUA_3G02970)-RELATED"/>
    <property type="match status" value="1"/>
</dbReference>
<name>A0ABT6TJ25_9BACL</name>
<reference evidence="1" key="1">
    <citation type="submission" date="2023-04" db="EMBL/GenBank/DDBJ databases">
        <title>Comparative genomic analysis of Cohnella hashimotonis sp. nov., isolated from the International Space Station.</title>
        <authorList>
            <person name="Venkateswaran K."/>
            <person name="Simpson A."/>
        </authorList>
    </citation>
    <scope>NUCLEOTIDE SEQUENCE</scope>
    <source>
        <strain evidence="1">F6_2S_P_1</strain>
    </source>
</reference>
<dbReference type="InterPro" id="IPR038656">
    <property type="entry name" value="Peptidase_G1_sf"/>
</dbReference>
<keyword evidence="2" id="KW-1185">Reference proteome</keyword>
<dbReference type="EMBL" id="JAGRPV010000001">
    <property type="protein sequence ID" value="MDI4646730.1"/>
    <property type="molecule type" value="Genomic_DNA"/>
</dbReference>
<dbReference type="RefSeq" id="WP_282909554.1">
    <property type="nucleotide sequence ID" value="NZ_JAGRPV010000001.1"/>
</dbReference>
<accession>A0ABT6TJ25</accession>
<dbReference type="SUPFAM" id="SSF49899">
    <property type="entry name" value="Concanavalin A-like lectins/glucanases"/>
    <property type="match status" value="1"/>
</dbReference>
<protein>
    <submittedName>
        <fullName evidence="1">G1 family endopeptidase</fullName>
    </submittedName>
</protein>
<organism evidence="1 2">
    <name type="scientific">Cohnella hashimotonis</name>
    <dbReference type="NCBI Taxonomy" id="2826895"/>
    <lineage>
        <taxon>Bacteria</taxon>
        <taxon>Bacillati</taxon>
        <taxon>Bacillota</taxon>
        <taxon>Bacilli</taxon>
        <taxon>Bacillales</taxon>
        <taxon>Paenibacillaceae</taxon>
        <taxon>Cohnella</taxon>
    </lineage>
</organism>
<dbReference type="PANTHER" id="PTHR37536:SF1">
    <property type="entry name" value="ASPERGILLOPEPSIN, PUTAITVE (AFU_ORTHOLOGUE AFUA_7G01200)"/>
    <property type="match status" value="1"/>
</dbReference>
<dbReference type="CDD" id="cd13426">
    <property type="entry name" value="Peptidase_G1"/>
    <property type="match status" value="1"/>
</dbReference>
<dbReference type="InterPro" id="IPR013320">
    <property type="entry name" value="ConA-like_dom_sf"/>
</dbReference>